<dbReference type="InterPro" id="IPR024072">
    <property type="entry name" value="DHFR-like_dom_sf"/>
</dbReference>
<comment type="similarity">
    <text evidence="2 7">Belongs to the dihydrofolate reductase family.</text>
</comment>
<dbReference type="OrthoDB" id="9804315at2"/>
<name>A0A4P9A3A1_9BACT</name>
<dbReference type="PANTHER" id="PTHR48069:SF3">
    <property type="entry name" value="DIHYDROFOLATE REDUCTASE"/>
    <property type="match status" value="1"/>
</dbReference>
<gene>
    <name evidence="9" type="ORF">FBF37_02125</name>
</gene>
<evidence type="ECO:0000313" key="9">
    <source>
        <dbReference type="EMBL" id="QCT42259.1"/>
    </source>
</evidence>
<evidence type="ECO:0000256" key="1">
    <source>
        <dbReference type="ARBA" id="ARBA00004903"/>
    </source>
</evidence>
<dbReference type="EC" id="1.5.1.3" evidence="3 7"/>
<dbReference type="Proteomes" id="UP000310639">
    <property type="component" value="Chromosome"/>
</dbReference>
<dbReference type="PANTHER" id="PTHR48069">
    <property type="entry name" value="DIHYDROFOLATE REDUCTASE"/>
    <property type="match status" value="1"/>
</dbReference>
<keyword evidence="5 7" id="KW-0521">NADP</keyword>
<evidence type="ECO:0000259" key="8">
    <source>
        <dbReference type="PROSITE" id="PS51330"/>
    </source>
</evidence>
<dbReference type="InterPro" id="IPR001796">
    <property type="entry name" value="DHFR_dom"/>
</dbReference>
<dbReference type="AlphaFoldDB" id="A0A4P9A3A1"/>
<dbReference type="InterPro" id="IPR012259">
    <property type="entry name" value="DHFR"/>
</dbReference>
<organism evidence="9 10">
    <name type="scientific">Candidatus Nanosynbacter featherlites</name>
    <dbReference type="NCBI Taxonomy" id="2572088"/>
    <lineage>
        <taxon>Bacteria</taxon>
        <taxon>Candidatus Saccharimonadota</taxon>
        <taxon>Candidatus Saccharimonadia</taxon>
        <taxon>Candidatus Nanosynbacterales</taxon>
        <taxon>Candidatus Nanosynbacteraceae</taxon>
        <taxon>Candidatus Nanosynbacter</taxon>
    </lineage>
</organism>
<evidence type="ECO:0000313" key="10">
    <source>
        <dbReference type="Proteomes" id="UP000310639"/>
    </source>
</evidence>
<comment type="function">
    <text evidence="7">Key enzyme in folate metabolism. Catalyzes an essential reaction for de novo glycine and purine synthesis, and for DNA precursor synthesis.</text>
</comment>
<dbReference type="RefSeq" id="WP_138079029.1">
    <property type="nucleotide sequence ID" value="NZ_CP040004.1"/>
</dbReference>
<dbReference type="GO" id="GO:0005829">
    <property type="term" value="C:cytosol"/>
    <property type="evidence" value="ECO:0007669"/>
    <property type="project" value="TreeGrafter"/>
</dbReference>
<dbReference type="Pfam" id="PF00186">
    <property type="entry name" value="DHFR_1"/>
    <property type="match status" value="1"/>
</dbReference>
<dbReference type="UniPathway" id="UPA00077">
    <property type="reaction ID" value="UER00158"/>
</dbReference>
<dbReference type="GO" id="GO:0046452">
    <property type="term" value="P:dihydrofolate metabolic process"/>
    <property type="evidence" value="ECO:0007669"/>
    <property type="project" value="TreeGrafter"/>
</dbReference>
<comment type="pathway">
    <text evidence="1 7">Cofactor biosynthesis; tetrahydrofolate biosynthesis; 5,6,7,8-tetrahydrofolate from 7,8-dihydrofolate: step 1/1.</text>
</comment>
<dbReference type="GO" id="GO:0004146">
    <property type="term" value="F:dihydrofolate reductase activity"/>
    <property type="evidence" value="ECO:0007669"/>
    <property type="project" value="UniProtKB-EC"/>
</dbReference>
<dbReference type="PROSITE" id="PS51330">
    <property type="entry name" value="DHFR_2"/>
    <property type="match status" value="1"/>
</dbReference>
<sequence length="167" mass="18491">MQKAIIVAYDKNRAIGRGGDLPWGRSLPADLAHFKKLTKGGNVVMGRKTFESIGSHPLPERENIVISSRPTGIKGVLTAVNLESALALARYKTFIIGGAQVYGDALNTPEIDTIYATEVDATFSDADTFFPDIDMTIWEETDRVHHPADDDNAYAFDFVTYRRKIVE</sequence>
<dbReference type="GO" id="GO:0046654">
    <property type="term" value="P:tetrahydrofolate biosynthetic process"/>
    <property type="evidence" value="ECO:0007669"/>
    <property type="project" value="UniProtKB-UniPathway"/>
</dbReference>
<dbReference type="SUPFAM" id="SSF53597">
    <property type="entry name" value="Dihydrofolate reductase-like"/>
    <property type="match status" value="1"/>
</dbReference>
<keyword evidence="6 7" id="KW-0560">Oxidoreductase</keyword>
<keyword evidence="10" id="KW-1185">Reference proteome</keyword>
<dbReference type="GO" id="GO:0006730">
    <property type="term" value="P:one-carbon metabolic process"/>
    <property type="evidence" value="ECO:0007669"/>
    <property type="project" value="UniProtKB-KW"/>
</dbReference>
<protein>
    <recommendedName>
        <fullName evidence="3 7">Dihydrofolate reductase</fullName>
        <ecNumber evidence="3 7">1.5.1.3</ecNumber>
    </recommendedName>
</protein>
<proteinExistence type="inferred from homology"/>
<dbReference type="GO" id="GO:0046655">
    <property type="term" value="P:folic acid metabolic process"/>
    <property type="evidence" value="ECO:0007669"/>
    <property type="project" value="TreeGrafter"/>
</dbReference>
<dbReference type="EMBL" id="CP040004">
    <property type="protein sequence ID" value="QCT42259.1"/>
    <property type="molecule type" value="Genomic_DNA"/>
</dbReference>
<evidence type="ECO:0000256" key="5">
    <source>
        <dbReference type="ARBA" id="ARBA00022857"/>
    </source>
</evidence>
<dbReference type="Gene3D" id="3.40.430.10">
    <property type="entry name" value="Dihydrofolate Reductase, subunit A"/>
    <property type="match status" value="1"/>
</dbReference>
<keyword evidence="4 7" id="KW-0554">One-carbon metabolism</keyword>
<reference evidence="9 10" key="1">
    <citation type="submission" date="2019-04" db="EMBL/GenBank/DDBJ databases">
        <title>Saccharibacteria TM7 genomes.</title>
        <authorList>
            <person name="Bor B."/>
            <person name="He X."/>
            <person name="Chen T."/>
            <person name="Dewhirst F.E."/>
        </authorList>
    </citation>
    <scope>NUCLEOTIDE SEQUENCE [LARGE SCALE GENOMIC DNA]</scope>
    <source>
        <strain evidence="9 10">BB001</strain>
    </source>
</reference>
<evidence type="ECO:0000256" key="3">
    <source>
        <dbReference type="ARBA" id="ARBA00012856"/>
    </source>
</evidence>
<dbReference type="PRINTS" id="PR00070">
    <property type="entry name" value="DHFR"/>
</dbReference>
<comment type="catalytic activity">
    <reaction evidence="7">
        <text>(6S)-5,6,7,8-tetrahydrofolate + NADP(+) = 7,8-dihydrofolate + NADPH + H(+)</text>
        <dbReference type="Rhea" id="RHEA:15009"/>
        <dbReference type="ChEBI" id="CHEBI:15378"/>
        <dbReference type="ChEBI" id="CHEBI:57451"/>
        <dbReference type="ChEBI" id="CHEBI:57453"/>
        <dbReference type="ChEBI" id="CHEBI:57783"/>
        <dbReference type="ChEBI" id="CHEBI:58349"/>
        <dbReference type="EC" id="1.5.1.3"/>
    </reaction>
</comment>
<dbReference type="KEGG" id="nft:FBF37_02125"/>
<feature type="domain" description="DHFR" evidence="8">
    <location>
        <begin position="2"/>
        <end position="163"/>
    </location>
</feature>
<evidence type="ECO:0000256" key="7">
    <source>
        <dbReference type="PIRNR" id="PIRNR000194"/>
    </source>
</evidence>
<evidence type="ECO:0000256" key="6">
    <source>
        <dbReference type="ARBA" id="ARBA00023002"/>
    </source>
</evidence>
<dbReference type="PIRSF" id="PIRSF000194">
    <property type="entry name" value="DHFR"/>
    <property type="match status" value="1"/>
</dbReference>
<dbReference type="CDD" id="cd00209">
    <property type="entry name" value="DHFR"/>
    <property type="match status" value="1"/>
</dbReference>
<accession>A0A4P9A3A1</accession>
<evidence type="ECO:0000256" key="4">
    <source>
        <dbReference type="ARBA" id="ARBA00022563"/>
    </source>
</evidence>
<dbReference type="GO" id="GO:0050661">
    <property type="term" value="F:NADP binding"/>
    <property type="evidence" value="ECO:0007669"/>
    <property type="project" value="InterPro"/>
</dbReference>
<evidence type="ECO:0000256" key="2">
    <source>
        <dbReference type="ARBA" id="ARBA00009539"/>
    </source>
</evidence>